<dbReference type="PROSITE" id="PS51125">
    <property type="entry name" value="NHL"/>
    <property type="match status" value="1"/>
</dbReference>
<evidence type="ECO:0000313" key="4">
    <source>
        <dbReference type="EMBL" id="GAA2634393.1"/>
    </source>
</evidence>
<feature type="repeat" description="NHL" evidence="2">
    <location>
        <begin position="32"/>
        <end position="62"/>
    </location>
</feature>
<sequence>MRALAPDGMLTTVLGTGEAGYDEAGTGTATRLDQPRGLDMDAGGTLYVADSLNRRVCVLTPDGAVSTVAGGPPGHEEDGGPALGAALVLPRALLLGSGGDLFVAESDSNRVRRIAPRPRPS</sequence>
<evidence type="ECO:0008006" key="6">
    <source>
        <dbReference type="Google" id="ProtNLM"/>
    </source>
</evidence>
<dbReference type="SUPFAM" id="SSF101898">
    <property type="entry name" value="NHL repeat"/>
    <property type="match status" value="1"/>
</dbReference>
<organism evidence="4 5">
    <name type="scientific">Streptomyces axinellae</name>
    <dbReference type="NCBI Taxonomy" id="552788"/>
    <lineage>
        <taxon>Bacteria</taxon>
        <taxon>Bacillati</taxon>
        <taxon>Actinomycetota</taxon>
        <taxon>Actinomycetes</taxon>
        <taxon>Kitasatosporales</taxon>
        <taxon>Streptomycetaceae</taxon>
        <taxon>Streptomyces</taxon>
    </lineage>
</organism>
<gene>
    <name evidence="4" type="ORF">GCM10009863_58400</name>
</gene>
<evidence type="ECO:0000313" key="5">
    <source>
        <dbReference type="Proteomes" id="UP001501447"/>
    </source>
</evidence>
<dbReference type="Proteomes" id="UP001501447">
    <property type="component" value="Unassembled WGS sequence"/>
</dbReference>
<dbReference type="Gene3D" id="2.120.10.30">
    <property type="entry name" value="TolB, C-terminal domain"/>
    <property type="match status" value="1"/>
</dbReference>
<dbReference type="InterPro" id="IPR011042">
    <property type="entry name" value="6-blade_b-propeller_TolB-like"/>
</dbReference>
<comment type="caution">
    <text evidence="4">The sequence shown here is derived from an EMBL/GenBank/DDBJ whole genome shotgun (WGS) entry which is preliminary data.</text>
</comment>
<accession>A0ABN3QTL4</accession>
<keyword evidence="1" id="KW-0677">Repeat</keyword>
<dbReference type="Pfam" id="PF01436">
    <property type="entry name" value="NHL"/>
    <property type="match status" value="1"/>
</dbReference>
<evidence type="ECO:0000256" key="1">
    <source>
        <dbReference type="ARBA" id="ARBA00022737"/>
    </source>
</evidence>
<evidence type="ECO:0000256" key="2">
    <source>
        <dbReference type="PROSITE-ProRule" id="PRU00504"/>
    </source>
</evidence>
<proteinExistence type="predicted"/>
<keyword evidence="5" id="KW-1185">Reference proteome</keyword>
<dbReference type="InterPro" id="IPR001258">
    <property type="entry name" value="NHL_repeat"/>
</dbReference>
<feature type="region of interest" description="Disordered" evidence="3">
    <location>
        <begin position="17"/>
        <end position="37"/>
    </location>
</feature>
<dbReference type="EMBL" id="BAAARJ010000023">
    <property type="protein sequence ID" value="GAA2634393.1"/>
    <property type="molecule type" value="Genomic_DNA"/>
</dbReference>
<reference evidence="4 5" key="1">
    <citation type="journal article" date="2019" name="Int. J. Syst. Evol. Microbiol.">
        <title>The Global Catalogue of Microorganisms (GCM) 10K type strain sequencing project: providing services to taxonomists for standard genome sequencing and annotation.</title>
        <authorList>
            <consortium name="The Broad Institute Genomics Platform"/>
            <consortium name="The Broad Institute Genome Sequencing Center for Infectious Disease"/>
            <person name="Wu L."/>
            <person name="Ma J."/>
        </authorList>
    </citation>
    <scope>NUCLEOTIDE SEQUENCE [LARGE SCALE GENOMIC DNA]</scope>
    <source>
        <strain evidence="4 5">JCM 16373</strain>
    </source>
</reference>
<evidence type="ECO:0000256" key="3">
    <source>
        <dbReference type="SAM" id="MobiDB-lite"/>
    </source>
</evidence>
<name>A0ABN3QTL4_9ACTN</name>
<protein>
    <recommendedName>
        <fullName evidence="6">NHL repeat-containing protein</fullName>
    </recommendedName>
</protein>